<sequence>MKTFFVLSLLMCSGVFLIMIVDYVQGKGLFLIWNIMVSQVHSFVGEDYFMIFIFLLVFFIQLYSFVKLKKTGS</sequence>
<gene>
    <name evidence="2" type="ORF">ACFSKK_07075</name>
</gene>
<evidence type="ECO:0000256" key="1">
    <source>
        <dbReference type="SAM" id="Phobius"/>
    </source>
</evidence>
<keyword evidence="1" id="KW-1133">Transmembrane helix</keyword>
<keyword evidence="1" id="KW-0472">Membrane</keyword>
<dbReference type="RefSeq" id="WP_379050777.1">
    <property type="nucleotide sequence ID" value="NZ_JBHUIK010000001.1"/>
</dbReference>
<protein>
    <submittedName>
        <fullName evidence="2">Uncharacterized protein</fullName>
    </submittedName>
</protein>
<comment type="caution">
    <text evidence="2">The sequence shown here is derived from an EMBL/GenBank/DDBJ whole genome shotgun (WGS) entry which is preliminary data.</text>
</comment>
<dbReference type="EMBL" id="JBHUIK010000001">
    <property type="protein sequence ID" value="MFD2213455.1"/>
    <property type="molecule type" value="Genomic_DNA"/>
</dbReference>
<evidence type="ECO:0000313" key="3">
    <source>
        <dbReference type="Proteomes" id="UP001597318"/>
    </source>
</evidence>
<proteinExistence type="predicted"/>
<accession>A0ABW5BVF0</accession>
<name>A0ABW5BVF0_9BACI</name>
<keyword evidence="3" id="KW-1185">Reference proteome</keyword>
<feature type="transmembrane region" description="Helical" evidence="1">
    <location>
        <begin position="50"/>
        <end position="66"/>
    </location>
</feature>
<reference evidence="3" key="1">
    <citation type="journal article" date="2019" name="Int. J. Syst. Evol. Microbiol.">
        <title>The Global Catalogue of Microorganisms (GCM) 10K type strain sequencing project: providing services to taxonomists for standard genome sequencing and annotation.</title>
        <authorList>
            <consortium name="The Broad Institute Genomics Platform"/>
            <consortium name="The Broad Institute Genome Sequencing Center for Infectious Disease"/>
            <person name="Wu L."/>
            <person name="Ma J."/>
        </authorList>
    </citation>
    <scope>NUCLEOTIDE SEQUENCE [LARGE SCALE GENOMIC DNA]</scope>
    <source>
        <strain evidence="3">CGMCC 1.15474</strain>
    </source>
</reference>
<evidence type="ECO:0000313" key="2">
    <source>
        <dbReference type="EMBL" id="MFD2213455.1"/>
    </source>
</evidence>
<organism evidence="2 3">
    <name type="scientific">Metabacillus endolithicus</name>
    <dbReference type="NCBI Taxonomy" id="1535204"/>
    <lineage>
        <taxon>Bacteria</taxon>
        <taxon>Bacillati</taxon>
        <taxon>Bacillota</taxon>
        <taxon>Bacilli</taxon>
        <taxon>Bacillales</taxon>
        <taxon>Bacillaceae</taxon>
        <taxon>Metabacillus</taxon>
    </lineage>
</organism>
<dbReference type="Proteomes" id="UP001597318">
    <property type="component" value="Unassembled WGS sequence"/>
</dbReference>
<keyword evidence="1" id="KW-0812">Transmembrane</keyword>